<accession>E4ZZX1</accession>
<dbReference type="OrthoDB" id="6428749at2759"/>
<dbReference type="InParanoid" id="E4ZZX1"/>
<sequence>MPHDTYGIPFYTVVHNLLDYPAGILLVGVANKELDAPFLRMDAKYEPPYNPDAVEGMPAHVQIVGRPTMDEELLEVMKMIEKMLKEGA</sequence>
<name>E4ZZX1_LEPMJ</name>
<evidence type="ECO:0000313" key="2">
    <source>
        <dbReference type="EMBL" id="CBX96831.1"/>
    </source>
</evidence>
<evidence type="ECO:0000256" key="1">
    <source>
        <dbReference type="ARBA" id="ARBA00009199"/>
    </source>
</evidence>
<dbReference type="VEuPathDB" id="FungiDB:LEMA_uP099620.1"/>
<evidence type="ECO:0000313" key="3">
    <source>
        <dbReference type="Proteomes" id="UP000002668"/>
    </source>
</evidence>
<keyword evidence="3" id="KW-1185">Reference proteome</keyword>
<protein>
    <submittedName>
        <fullName evidence="2">Predicted protein</fullName>
    </submittedName>
</protein>
<dbReference type="STRING" id="985895.E4ZZX1"/>
<organism evidence="3">
    <name type="scientific">Leptosphaeria maculans (strain JN3 / isolate v23.1.3 / race Av1-4-5-6-7-8)</name>
    <name type="common">Blackleg fungus</name>
    <name type="synonym">Phoma lingam</name>
    <dbReference type="NCBI Taxonomy" id="985895"/>
    <lineage>
        <taxon>Eukaryota</taxon>
        <taxon>Fungi</taxon>
        <taxon>Dikarya</taxon>
        <taxon>Ascomycota</taxon>
        <taxon>Pezizomycotina</taxon>
        <taxon>Dothideomycetes</taxon>
        <taxon>Pleosporomycetidae</taxon>
        <taxon>Pleosporales</taxon>
        <taxon>Pleosporineae</taxon>
        <taxon>Leptosphaeriaceae</taxon>
        <taxon>Plenodomus</taxon>
        <taxon>Plenodomus lingam/Leptosphaeria maculans species complex</taxon>
    </lineage>
</organism>
<dbReference type="EMBL" id="FP929130">
    <property type="protein sequence ID" value="CBX96831.1"/>
    <property type="molecule type" value="Genomic_DNA"/>
</dbReference>
<dbReference type="PANTHER" id="PTHR46072:SF5">
    <property type="entry name" value="GENERAL AMIDASE-C"/>
    <property type="match status" value="1"/>
</dbReference>
<dbReference type="InterPro" id="IPR036928">
    <property type="entry name" value="AS_sf"/>
</dbReference>
<gene>
    <name evidence="2" type="ORF">LEMA_uP099620.1</name>
</gene>
<dbReference type="AlphaFoldDB" id="E4ZZX1"/>
<dbReference type="SUPFAM" id="SSF75304">
    <property type="entry name" value="Amidase signature (AS) enzymes"/>
    <property type="match status" value="1"/>
</dbReference>
<dbReference type="Proteomes" id="UP000002668">
    <property type="component" value="Genome"/>
</dbReference>
<dbReference type="PANTHER" id="PTHR46072">
    <property type="entry name" value="AMIDASE-RELATED-RELATED"/>
    <property type="match status" value="1"/>
</dbReference>
<reference evidence="3" key="1">
    <citation type="journal article" date="2011" name="Nat. Commun.">
        <title>Effector diversification within compartments of the Leptosphaeria maculans genome affected by Repeat-Induced Point mutations.</title>
        <authorList>
            <person name="Rouxel T."/>
            <person name="Grandaubert J."/>
            <person name="Hane J.K."/>
            <person name="Hoede C."/>
            <person name="van de Wouw A.P."/>
            <person name="Couloux A."/>
            <person name="Dominguez V."/>
            <person name="Anthouard V."/>
            <person name="Bally P."/>
            <person name="Bourras S."/>
            <person name="Cozijnsen A.J."/>
            <person name="Ciuffetti L.M."/>
            <person name="Degrave A."/>
            <person name="Dilmaghani A."/>
            <person name="Duret L."/>
            <person name="Fudal I."/>
            <person name="Goodwin S.B."/>
            <person name="Gout L."/>
            <person name="Glaser N."/>
            <person name="Linglin J."/>
            <person name="Kema G.H.J."/>
            <person name="Lapalu N."/>
            <person name="Lawrence C.B."/>
            <person name="May K."/>
            <person name="Meyer M."/>
            <person name="Ollivier B."/>
            <person name="Poulain J."/>
            <person name="Schoch C.L."/>
            <person name="Simon A."/>
            <person name="Spatafora J.W."/>
            <person name="Stachowiak A."/>
            <person name="Turgeon B.G."/>
            <person name="Tyler B.M."/>
            <person name="Vincent D."/>
            <person name="Weissenbach J."/>
            <person name="Amselem J."/>
            <person name="Quesneville H."/>
            <person name="Oliver R.P."/>
            <person name="Wincker P."/>
            <person name="Balesdent M.-H."/>
            <person name="Howlett B.J."/>
        </authorList>
    </citation>
    <scope>NUCLEOTIDE SEQUENCE [LARGE SCALE GENOMIC DNA]</scope>
    <source>
        <strain evidence="3">JN3 / isolate v23.1.3 / race Av1-4-5-6-7-8</strain>
    </source>
</reference>
<proteinExistence type="inferred from homology"/>
<comment type="similarity">
    <text evidence="1">Belongs to the amidase family.</text>
</comment>
<dbReference type="Gene3D" id="3.90.1300.10">
    <property type="entry name" value="Amidase signature (AS) domain"/>
    <property type="match status" value="1"/>
</dbReference>
<dbReference type="HOGENOM" id="CLU_2469506_0_0_1"/>